<reference evidence="4 5" key="1">
    <citation type="submission" date="2014-02" db="EMBL/GenBank/DDBJ databases">
        <authorList>
            <person name="Sears C."/>
            <person name="Carroll K."/>
            <person name="Sack B.R."/>
            <person name="Qadri F."/>
            <person name="Myers L.L."/>
            <person name="Chung G.-T."/>
            <person name="Escheverria P."/>
            <person name="Fraser C.M."/>
            <person name="Sadzewicz L."/>
            <person name="Shefchek K.A."/>
            <person name="Tallon L."/>
            <person name="Das S.P."/>
            <person name="Daugherty S."/>
            <person name="Mongodin E.F."/>
        </authorList>
    </citation>
    <scope>NUCLEOTIDE SEQUENCE [LARGE SCALE GENOMIC DNA]</scope>
    <source>
        <strain evidence="5">3988T(B)14</strain>
    </source>
</reference>
<feature type="transmembrane region" description="Helical" evidence="1">
    <location>
        <begin position="36"/>
        <end position="58"/>
    </location>
</feature>
<name>A0A015SYF8_BACFG</name>
<gene>
    <name evidence="4" type="ORF">M124_0824</name>
</gene>
<organism evidence="4 5">
    <name type="scientific">Bacteroides fragilis str. 3988T(B)14</name>
    <dbReference type="NCBI Taxonomy" id="1339315"/>
    <lineage>
        <taxon>Bacteria</taxon>
        <taxon>Pseudomonadati</taxon>
        <taxon>Bacteroidota</taxon>
        <taxon>Bacteroidia</taxon>
        <taxon>Bacteroidales</taxon>
        <taxon>Bacteroidaceae</taxon>
        <taxon>Bacteroides</taxon>
    </lineage>
</organism>
<dbReference type="RefSeq" id="WP_032587818.1">
    <property type="nucleotide sequence ID" value="NZ_JGCY01000244.1"/>
</dbReference>
<evidence type="ECO:0000313" key="4">
    <source>
        <dbReference type="EMBL" id="EXY75252.1"/>
    </source>
</evidence>
<feature type="domain" description="Cell wall-active antibiotics response LiaF-like C-terminal" evidence="2">
    <location>
        <begin position="157"/>
        <end position="212"/>
    </location>
</feature>
<dbReference type="InterPro" id="IPR054331">
    <property type="entry name" value="LiaF_TM"/>
</dbReference>
<proteinExistence type="predicted"/>
<dbReference type="Pfam" id="PF22570">
    <property type="entry name" value="LiaF-TM"/>
    <property type="match status" value="1"/>
</dbReference>
<keyword evidence="1" id="KW-0472">Membrane</keyword>
<dbReference type="PANTHER" id="PTHR40763">
    <property type="entry name" value="MEMBRANE PROTEIN-RELATED"/>
    <property type="match status" value="1"/>
</dbReference>
<comment type="caution">
    <text evidence="4">The sequence shown here is derived from an EMBL/GenBank/DDBJ whole genome shotgun (WGS) entry which is preliminary data.</text>
</comment>
<evidence type="ECO:0000313" key="5">
    <source>
        <dbReference type="Proteomes" id="UP000020529"/>
    </source>
</evidence>
<dbReference type="Proteomes" id="UP000020529">
    <property type="component" value="Unassembled WGS sequence"/>
</dbReference>
<evidence type="ECO:0000259" key="3">
    <source>
        <dbReference type="Pfam" id="PF22570"/>
    </source>
</evidence>
<dbReference type="EMBL" id="JGCY01000244">
    <property type="protein sequence ID" value="EXY75252.1"/>
    <property type="molecule type" value="Genomic_DNA"/>
</dbReference>
<dbReference type="AlphaFoldDB" id="A0A015SYF8"/>
<accession>A0A015SYF8</accession>
<feature type="domain" description="LiaF transmembrane" evidence="3">
    <location>
        <begin position="17"/>
        <end position="113"/>
    </location>
</feature>
<keyword evidence="1" id="KW-0812">Transmembrane</keyword>
<dbReference type="Pfam" id="PF09922">
    <property type="entry name" value="LiaF-like_C"/>
    <property type="match status" value="1"/>
</dbReference>
<sequence length="242" mass="27079">MEKKEFSSPVRRYGKFFIAFIFITAGVLLLARNLGWVSYTLFGILVSWQMLLILLGIYLMLRRQILRGGILLAIGAYLISPYLGWMPAGIHVTLFPIVLIVIGLAFLFRPKRARHERSHRGNFASSQYNSTDGVLHSENTFSGIRQVVLDEVFKGGTIQNSFGGTVIDLRRTTLPEGETFLDIDCTFGGIEIYVPSDWKVVFRCTTCLGGCQDKRFGGGMIDQNRILVIRGDLTFGGIDIKS</sequence>
<keyword evidence="1" id="KW-1133">Transmembrane helix</keyword>
<evidence type="ECO:0008006" key="6">
    <source>
        <dbReference type="Google" id="ProtNLM"/>
    </source>
</evidence>
<dbReference type="InterPro" id="IPR024425">
    <property type="entry name" value="LiaF-like_C"/>
</dbReference>
<evidence type="ECO:0000256" key="1">
    <source>
        <dbReference type="SAM" id="Phobius"/>
    </source>
</evidence>
<evidence type="ECO:0000259" key="2">
    <source>
        <dbReference type="Pfam" id="PF09922"/>
    </source>
</evidence>
<dbReference type="PATRIC" id="fig|1339315.3.peg.1618"/>
<protein>
    <recommendedName>
        <fullName evidence="6">Cell wall-active antibiotics response LiaF-like C-terminal domain-containing protein</fullName>
    </recommendedName>
</protein>
<feature type="transmembrane region" description="Helical" evidence="1">
    <location>
        <begin position="12"/>
        <end position="30"/>
    </location>
</feature>
<feature type="transmembrane region" description="Helical" evidence="1">
    <location>
        <begin position="65"/>
        <end position="83"/>
    </location>
</feature>
<feature type="transmembrane region" description="Helical" evidence="1">
    <location>
        <begin position="89"/>
        <end position="108"/>
    </location>
</feature>
<dbReference type="PANTHER" id="PTHR40763:SF5">
    <property type="entry name" value="MEMBRANE PROTEIN"/>
    <property type="match status" value="1"/>
</dbReference>